<protein>
    <recommendedName>
        <fullName evidence="2">Ubiquitin-like domain-containing protein</fullName>
    </recommendedName>
</protein>
<feature type="region of interest" description="Disordered" evidence="1">
    <location>
        <begin position="468"/>
        <end position="503"/>
    </location>
</feature>
<feature type="region of interest" description="Disordered" evidence="1">
    <location>
        <begin position="536"/>
        <end position="566"/>
    </location>
</feature>
<sequence length="641" mass="72910">MPITFGSVGDIISVSLLIKDLVKSLDNTRGSSAEYQAVIRELWSLDHALLEVEVLFRSCDQTVELNALSATANECAEHCRKCITKFQERMRRYQKSLQSGGSGSFIRDNALKIRWQICEKEDLAKFRAEINAHCFSINMLLTTTGVTLANLKDRSLQTSLKQSEQSRTATQAYELAEIKSRLEKNNALIKAAASETREWSSSFDLKYFKNLGADILSYMQKIWKVNFLTYKAVISLQNSIPAQLERCWTQEPATLEDALGRITPVHLEFLDSWEAFEAVLEVRFRHLPGHRKIKQREYALRASALEKDIEQSLAFNRCFLPGQRIDMSMIFDGRLNGLSSCPGCNLVTSKTEEGLDSQVQWCKMWYQRVMETDTTESEPTSTMEPKVDVPDTELPMPRPRKRRFVDDEERDDNPADFRRVRLRYWHQSHESRSNRLFSDAHSEPNIPKGPYSEDSLRRLREDWQNQIPSQREEPQRHHPDEPGSFNVPRFDPADLNSLSHPIGTTYVPNAQLMYSSDEDDDMPEDELPDWNALEDELPGWNVKSPQSSPSADESAVEPGAFGSSVVNPDHSILSLDSDGVNFEEWLQNGDGTCHIPDFGKPGCGKSTLTTYSPSPYELQQCAQSESLKLQQIAAAFEKQAF</sequence>
<dbReference type="EMBL" id="CAJPDT010000014">
    <property type="protein sequence ID" value="CAF9915006.1"/>
    <property type="molecule type" value="Genomic_DNA"/>
</dbReference>
<feature type="compositionally biased region" description="Basic and acidic residues" evidence="1">
    <location>
        <begin position="470"/>
        <end position="481"/>
    </location>
</feature>
<evidence type="ECO:0000313" key="3">
    <source>
        <dbReference type="EMBL" id="CAF9915006.1"/>
    </source>
</evidence>
<feature type="domain" description="Ubiquitin-like" evidence="2">
    <location>
        <begin position="249"/>
        <end position="331"/>
    </location>
</feature>
<dbReference type="PANTHER" id="PTHR38886:SF1">
    <property type="entry name" value="NACHT-NTPASE AND P-LOOP NTPASES N-TERMINAL DOMAIN-CONTAINING PROTEIN"/>
    <property type="match status" value="1"/>
</dbReference>
<dbReference type="PANTHER" id="PTHR38886">
    <property type="entry name" value="SESA DOMAIN-CONTAINING PROTEIN"/>
    <property type="match status" value="1"/>
</dbReference>
<dbReference type="InterPro" id="IPR054464">
    <property type="entry name" value="ULD_fung"/>
</dbReference>
<evidence type="ECO:0000256" key="1">
    <source>
        <dbReference type="SAM" id="MobiDB-lite"/>
    </source>
</evidence>
<comment type="caution">
    <text evidence="3">The sequence shown here is derived from an EMBL/GenBank/DDBJ whole genome shotgun (WGS) entry which is preliminary data.</text>
</comment>
<dbReference type="AlphaFoldDB" id="A0A8H3F663"/>
<feature type="compositionally biased region" description="Basic and acidic residues" evidence="1">
    <location>
        <begin position="433"/>
        <end position="442"/>
    </location>
</feature>
<keyword evidence="4" id="KW-1185">Reference proteome</keyword>
<evidence type="ECO:0000259" key="2">
    <source>
        <dbReference type="Pfam" id="PF22893"/>
    </source>
</evidence>
<gene>
    <name evidence="3" type="ORF">IMSHALPRED_002307</name>
</gene>
<dbReference type="Pfam" id="PF22893">
    <property type="entry name" value="ULD_2"/>
    <property type="match status" value="1"/>
</dbReference>
<accession>A0A8H3F663</accession>
<feature type="region of interest" description="Disordered" evidence="1">
    <location>
        <begin position="372"/>
        <end position="410"/>
    </location>
</feature>
<proteinExistence type="predicted"/>
<feature type="region of interest" description="Disordered" evidence="1">
    <location>
        <begin position="433"/>
        <end position="454"/>
    </location>
</feature>
<dbReference type="OrthoDB" id="3045089at2759"/>
<evidence type="ECO:0000313" key="4">
    <source>
        <dbReference type="Proteomes" id="UP000664534"/>
    </source>
</evidence>
<organism evidence="3 4">
    <name type="scientific">Imshaugia aleurites</name>
    <dbReference type="NCBI Taxonomy" id="172621"/>
    <lineage>
        <taxon>Eukaryota</taxon>
        <taxon>Fungi</taxon>
        <taxon>Dikarya</taxon>
        <taxon>Ascomycota</taxon>
        <taxon>Pezizomycotina</taxon>
        <taxon>Lecanoromycetes</taxon>
        <taxon>OSLEUM clade</taxon>
        <taxon>Lecanoromycetidae</taxon>
        <taxon>Lecanorales</taxon>
        <taxon>Lecanorineae</taxon>
        <taxon>Parmeliaceae</taxon>
        <taxon>Imshaugia</taxon>
    </lineage>
</organism>
<name>A0A8H3F663_9LECA</name>
<reference evidence="3" key="1">
    <citation type="submission" date="2021-03" db="EMBL/GenBank/DDBJ databases">
        <authorList>
            <person name="Tagirdzhanova G."/>
        </authorList>
    </citation>
    <scope>NUCLEOTIDE SEQUENCE</scope>
</reference>
<dbReference type="Proteomes" id="UP000664534">
    <property type="component" value="Unassembled WGS sequence"/>
</dbReference>